<dbReference type="GO" id="GO:0008270">
    <property type="term" value="F:zinc ion binding"/>
    <property type="evidence" value="ECO:0007669"/>
    <property type="project" value="UniProtKB-KW"/>
</dbReference>
<dbReference type="PANTHER" id="PTHR46600:SF1">
    <property type="entry name" value="THAP DOMAIN-CONTAINING PROTEIN 1"/>
    <property type="match status" value="1"/>
</dbReference>
<feature type="compositionally biased region" description="Basic and acidic residues" evidence="13">
    <location>
        <begin position="18"/>
        <end position="28"/>
    </location>
</feature>
<keyword evidence="8 12" id="KW-0238">DNA-binding</keyword>
<evidence type="ECO:0000256" key="9">
    <source>
        <dbReference type="ARBA" id="ARBA00023163"/>
    </source>
</evidence>
<dbReference type="Gene3D" id="6.20.210.20">
    <property type="entry name" value="THAP domain"/>
    <property type="match status" value="1"/>
</dbReference>
<dbReference type="Pfam" id="PF05485">
    <property type="entry name" value="THAP"/>
    <property type="match status" value="1"/>
</dbReference>
<accession>A0A6M2D197</accession>
<keyword evidence="7" id="KW-0175">Coiled coil</keyword>
<evidence type="ECO:0000256" key="11">
    <source>
        <dbReference type="ARBA" id="ARBA00023306"/>
    </source>
</evidence>
<sequence length="153" mass="16856">MSSTQRSRCDVPGCQSDSTERIHRVPEDPERRQAWLRRIGWPASKKRARIFVCRRHFSAEDYMQHPGVVQAMGFQAGRIYLNRDALPSLLLPSSPPHAKDAESSPGASTSDTPSSTPMDFPPAAVCCQCSCRPRPKASVATQCSLGMEAARDI</sequence>
<evidence type="ECO:0000256" key="2">
    <source>
        <dbReference type="ARBA" id="ARBA00006177"/>
    </source>
</evidence>
<name>A0A6M2D197_RHIMP</name>
<dbReference type="EMBL" id="GHWJ01007165">
    <property type="protein sequence ID" value="NOV39902.1"/>
    <property type="molecule type" value="Transcribed_RNA"/>
</dbReference>
<feature type="region of interest" description="Disordered" evidence="13">
    <location>
        <begin position="91"/>
        <end position="117"/>
    </location>
</feature>
<dbReference type="InterPro" id="IPR006612">
    <property type="entry name" value="THAP_Znf"/>
</dbReference>
<dbReference type="VEuPathDB" id="VectorBase:LOC119166950"/>
<evidence type="ECO:0000256" key="5">
    <source>
        <dbReference type="ARBA" id="ARBA00022833"/>
    </source>
</evidence>
<evidence type="ECO:0000256" key="13">
    <source>
        <dbReference type="SAM" id="MobiDB-lite"/>
    </source>
</evidence>
<keyword evidence="11" id="KW-0131">Cell cycle</keyword>
<dbReference type="SMART" id="SM00980">
    <property type="entry name" value="THAP"/>
    <property type="match status" value="1"/>
</dbReference>
<dbReference type="InterPro" id="IPR026516">
    <property type="entry name" value="THAP1/10"/>
</dbReference>
<feature type="compositionally biased region" description="Low complexity" evidence="13">
    <location>
        <begin position="103"/>
        <end position="117"/>
    </location>
</feature>
<evidence type="ECO:0000259" key="14">
    <source>
        <dbReference type="PROSITE" id="PS50950"/>
    </source>
</evidence>
<dbReference type="PANTHER" id="PTHR46600">
    <property type="entry name" value="THAP DOMAIN-CONTAINING"/>
    <property type="match status" value="1"/>
</dbReference>
<dbReference type="OrthoDB" id="6492519at2759"/>
<keyword evidence="10" id="KW-0539">Nucleus</keyword>
<evidence type="ECO:0000256" key="6">
    <source>
        <dbReference type="ARBA" id="ARBA00023015"/>
    </source>
</evidence>
<comment type="subcellular location">
    <subcellularLocation>
        <location evidence="1">Nucleus</location>
        <location evidence="1">Nucleoplasm</location>
    </subcellularLocation>
</comment>
<dbReference type="AlphaFoldDB" id="A0A6M2D197"/>
<proteinExistence type="inferred from homology"/>
<dbReference type="PROSITE" id="PS50950">
    <property type="entry name" value="ZF_THAP"/>
    <property type="match status" value="1"/>
</dbReference>
<evidence type="ECO:0000256" key="8">
    <source>
        <dbReference type="ARBA" id="ARBA00023125"/>
    </source>
</evidence>
<organism evidence="15">
    <name type="scientific">Rhipicephalus microplus</name>
    <name type="common">Cattle tick</name>
    <name type="synonym">Boophilus microplus</name>
    <dbReference type="NCBI Taxonomy" id="6941"/>
    <lineage>
        <taxon>Eukaryota</taxon>
        <taxon>Metazoa</taxon>
        <taxon>Ecdysozoa</taxon>
        <taxon>Arthropoda</taxon>
        <taxon>Chelicerata</taxon>
        <taxon>Arachnida</taxon>
        <taxon>Acari</taxon>
        <taxon>Parasitiformes</taxon>
        <taxon>Ixodida</taxon>
        <taxon>Ixodoidea</taxon>
        <taxon>Ixodidae</taxon>
        <taxon>Rhipicephalinae</taxon>
        <taxon>Rhipicephalus</taxon>
        <taxon>Boophilus</taxon>
    </lineage>
</organism>
<keyword evidence="3" id="KW-0479">Metal-binding</keyword>
<reference evidence="15" key="1">
    <citation type="submission" date="2019-09" db="EMBL/GenBank/DDBJ databases">
        <title>Organ-specific transcriptomic study of the physiology of the cattle tick, Rhipicephalus microplus.</title>
        <authorList>
            <person name="Tirloni L."/>
            <person name="Braz G."/>
            <person name="Gandara A.C.P."/>
            <person name="Sabadin G.A."/>
            <person name="da Silva R.M."/>
            <person name="Guizzo M.G."/>
            <person name="Machado J.A."/>
            <person name="Costa E.P."/>
            <person name="Gomes H.F."/>
            <person name="Moraes J."/>
            <person name="Mota M.B.S."/>
            <person name="Mesquita R.D."/>
            <person name="Alvarenga P.H."/>
            <person name="Alves F."/>
            <person name="Seixas A."/>
            <person name="da Fonseca R.N."/>
            <person name="Fogaca A."/>
            <person name="Logullo C."/>
            <person name="Tanaka A."/>
            <person name="Daffre S."/>
            <person name="Termignoni C."/>
            <person name="Vaz I.S.Jr."/>
            <person name="Oliveira P.L."/>
            <person name="Ribeiro J.M."/>
        </authorList>
    </citation>
    <scope>NUCLEOTIDE SEQUENCE</scope>
    <source>
        <strain evidence="15">Porto Alegre</strain>
    </source>
</reference>
<dbReference type="SMART" id="SM00692">
    <property type="entry name" value="DM3"/>
    <property type="match status" value="1"/>
</dbReference>
<protein>
    <recommendedName>
        <fullName evidence="14">THAP-type domain-containing protein</fullName>
    </recommendedName>
</protein>
<dbReference type="GO" id="GO:0043565">
    <property type="term" value="F:sequence-specific DNA binding"/>
    <property type="evidence" value="ECO:0007669"/>
    <property type="project" value="InterPro"/>
</dbReference>
<dbReference type="SUPFAM" id="SSF57716">
    <property type="entry name" value="Glucocorticoid receptor-like (DNA-binding domain)"/>
    <property type="match status" value="1"/>
</dbReference>
<evidence type="ECO:0000256" key="1">
    <source>
        <dbReference type="ARBA" id="ARBA00004642"/>
    </source>
</evidence>
<evidence type="ECO:0000256" key="10">
    <source>
        <dbReference type="ARBA" id="ARBA00023242"/>
    </source>
</evidence>
<evidence type="ECO:0000313" key="15">
    <source>
        <dbReference type="EMBL" id="NOV39902.1"/>
    </source>
</evidence>
<feature type="domain" description="THAP-type" evidence="14">
    <location>
        <begin position="1"/>
        <end position="90"/>
    </location>
</feature>
<keyword evidence="5" id="KW-0862">Zinc</keyword>
<evidence type="ECO:0000256" key="3">
    <source>
        <dbReference type="ARBA" id="ARBA00022723"/>
    </source>
</evidence>
<keyword evidence="4 12" id="KW-0863">Zinc-finger</keyword>
<evidence type="ECO:0000256" key="7">
    <source>
        <dbReference type="ARBA" id="ARBA00023054"/>
    </source>
</evidence>
<evidence type="ECO:0000256" key="4">
    <source>
        <dbReference type="ARBA" id="ARBA00022771"/>
    </source>
</evidence>
<dbReference type="InterPro" id="IPR038441">
    <property type="entry name" value="THAP_Znf_sf"/>
</dbReference>
<dbReference type="GO" id="GO:0005654">
    <property type="term" value="C:nucleoplasm"/>
    <property type="evidence" value="ECO:0007669"/>
    <property type="project" value="UniProtKB-SubCell"/>
</dbReference>
<keyword evidence="9" id="KW-0804">Transcription</keyword>
<evidence type="ECO:0000256" key="12">
    <source>
        <dbReference type="PROSITE-ProRule" id="PRU00309"/>
    </source>
</evidence>
<feature type="region of interest" description="Disordered" evidence="13">
    <location>
        <begin position="1"/>
        <end position="28"/>
    </location>
</feature>
<comment type="similarity">
    <text evidence="2">Belongs to the THAP1 family.</text>
</comment>
<keyword evidence="6" id="KW-0805">Transcription regulation</keyword>